<evidence type="ECO:0000256" key="4">
    <source>
        <dbReference type="ARBA" id="ARBA00022525"/>
    </source>
</evidence>
<dbReference type="InterPro" id="IPR013424">
    <property type="entry name" value="Ice-binding_C"/>
</dbReference>
<evidence type="ECO:0000313" key="10">
    <source>
        <dbReference type="Proteomes" id="UP001165541"/>
    </source>
</evidence>
<evidence type="ECO:0000256" key="7">
    <source>
        <dbReference type="ARBA" id="ARBA00023237"/>
    </source>
</evidence>
<keyword evidence="6" id="KW-0472">Membrane</keyword>
<protein>
    <submittedName>
        <fullName evidence="9">PEP-CTERM sorting domain-containing protein</fullName>
    </submittedName>
</protein>
<evidence type="ECO:0000256" key="2">
    <source>
        <dbReference type="ARBA" id="ARBA00004442"/>
    </source>
</evidence>
<evidence type="ECO:0000256" key="6">
    <source>
        <dbReference type="ARBA" id="ARBA00023136"/>
    </source>
</evidence>
<name>A0ABT0YVU6_9BURK</name>
<dbReference type="NCBIfam" id="TIGR02595">
    <property type="entry name" value="PEP_CTERM"/>
    <property type="match status" value="1"/>
</dbReference>
<dbReference type="Pfam" id="PF07589">
    <property type="entry name" value="PEP-CTERM"/>
    <property type="match status" value="1"/>
</dbReference>
<comment type="subcellular location">
    <subcellularLocation>
        <location evidence="1">Cell envelope</location>
    </subcellularLocation>
    <subcellularLocation>
        <location evidence="2">Cell outer membrane</location>
    </subcellularLocation>
    <subcellularLocation>
        <location evidence="3">Secreted</location>
    </subcellularLocation>
</comment>
<reference evidence="9" key="1">
    <citation type="submission" date="2022-05" db="EMBL/GenBank/DDBJ databases">
        <title>Schlegelella sp. nov., isolated from mangrove soil.</title>
        <authorList>
            <person name="Liu Y."/>
            <person name="Ge X."/>
            <person name="Liu W."/>
        </authorList>
    </citation>
    <scope>NUCLEOTIDE SEQUENCE</scope>
    <source>
        <strain evidence="9">S2-27</strain>
    </source>
</reference>
<evidence type="ECO:0000313" key="9">
    <source>
        <dbReference type="EMBL" id="MCM5682867.1"/>
    </source>
</evidence>
<proteinExistence type="predicted"/>
<dbReference type="RefSeq" id="WP_251781409.1">
    <property type="nucleotide sequence ID" value="NZ_JAMKFE010000025.1"/>
</dbReference>
<sequence length="683" mass="71763">MPPVATADPPPAYIAPGETWVDDVPVGWSYSDEYIDFVNEGRYVKTGDGGRGYTWAWGFDNRGEYDVTAGAVSFGLGAASNGWRNSGQLYVREGAQMEVFMPRFNATSVHSGHVHVERNAVFGLGMALSSVLESSGAWTVDRGGHLAFSGASGPDPWGGSSPGDSFTGVGIRNEGVVSFSGNYARFSGGATLSGSGRVELVDGAVLDLLDDLRIGSLLVDQPVPSDVLPTFSLLRARHVTLDALEWGSGKLEVSSVTVHGATRLYGYTYHEYQDGQSSSFVREKRVENPFVFQGDVDWAGDYALVGGGRITVDTAGRFLDNHDHRDPWTGVRMPQYIDIARFDNHGTYLKTGAGDTTVLAPFVNTGLVTNRGAGTLTLAGAVDNRGTLEADGARLVVHGALQQLQLDQATYPRSHMLTGGRYVMRNGVIVLTPRAADAPRLADAKIRTNGGHIVLDGPGAGLRVAHLGSDYEALDELIWNKGSLVLLNGAQLGTGMPFYNAGALSVGAGSLLDVADRYTNDGGAAWIGGRLDAESFSFFSGTLGAGLEGEVGDGVLSGGALALGGTGMLHLDLLGSEHFDTLSLADAAMLGGQLWAEFGPGAAPLGSFRFLTADGGVSGRFASIASNLDPSRYVLSAVYGATYVELNVAAVPEPETYLLMAIGLGLLGYVGRRRRPGAARPGD</sequence>
<dbReference type="Proteomes" id="UP001165541">
    <property type="component" value="Unassembled WGS sequence"/>
</dbReference>
<evidence type="ECO:0000256" key="1">
    <source>
        <dbReference type="ARBA" id="ARBA00004196"/>
    </source>
</evidence>
<organism evidence="9 10">
    <name type="scientific">Caldimonas mangrovi</name>
    <dbReference type="NCBI Taxonomy" id="2944811"/>
    <lineage>
        <taxon>Bacteria</taxon>
        <taxon>Pseudomonadati</taxon>
        <taxon>Pseudomonadota</taxon>
        <taxon>Betaproteobacteria</taxon>
        <taxon>Burkholderiales</taxon>
        <taxon>Sphaerotilaceae</taxon>
        <taxon>Caldimonas</taxon>
    </lineage>
</organism>
<dbReference type="InterPro" id="IPR003368">
    <property type="entry name" value="POMP_repeat"/>
</dbReference>
<dbReference type="NCBIfam" id="TIGR01376">
    <property type="entry name" value="POMP_repeat"/>
    <property type="match status" value="1"/>
</dbReference>
<comment type="caution">
    <text evidence="9">The sequence shown here is derived from an EMBL/GenBank/DDBJ whole genome shotgun (WGS) entry which is preliminary data.</text>
</comment>
<gene>
    <name evidence="9" type="ORF">M8A51_25360</name>
</gene>
<dbReference type="EMBL" id="JAMKFE010000025">
    <property type="protein sequence ID" value="MCM5682867.1"/>
    <property type="molecule type" value="Genomic_DNA"/>
</dbReference>
<keyword evidence="10" id="KW-1185">Reference proteome</keyword>
<evidence type="ECO:0000259" key="8">
    <source>
        <dbReference type="Pfam" id="PF07589"/>
    </source>
</evidence>
<accession>A0ABT0YVU6</accession>
<keyword evidence="5" id="KW-0732">Signal</keyword>
<feature type="domain" description="Ice-binding protein C-terminal" evidence="8">
    <location>
        <begin position="650"/>
        <end position="675"/>
    </location>
</feature>
<evidence type="ECO:0000256" key="5">
    <source>
        <dbReference type="ARBA" id="ARBA00022729"/>
    </source>
</evidence>
<evidence type="ECO:0000256" key="3">
    <source>
        <dbReference type="ARBA" id="ARBA00004613"/>
    </source>
</evidence>
<keyword evidence="7" id="KW-0998">Cell outer membrane</keyword>
<keyword evidence="4" id="KW-0964">Secreted</keyword>